<dbReference type="PANTHER" id="PTHR38111:SF2">
    <property type="entry name" value="FINGER DOMAIN PROTEIN, PUTATIVE (AFU_ORTHOLOGUE AFUA_1G01560)-RELATED"/>
    <property type="match status" value="1"/>
</dbReference>
<sequence>MRDSKERFVHVPTNRPHQRLCVAKEPAVPYLTPPTPIVLSSPNAILAKQVGLRFEDFYLKHSWFAYVPRYVGYSATIDASARAAVSALESYFHRTATSARQATRSRGEALTVLRTNLDSSDASLMSVGLLIFAGGVVANFDIVQQAPHLDGLRAIVAARTPDTRLSDFGRYLIWQSVDKDFLLACGVGKASGWDRQSWDGLNFSTPSATTEVATIQGLMTRLAIKVPRAIAAVRAVRGETTARYRSANSINARQLVDQLLGLVDSDAENTLLHRVKITSTPASQTKRAIMPTTYSFETLDQFVAAIHYWYLRLIAIKLQLTLYTIEPGVLSDPSLPTSKTNTRAEHLTSLQAEQTRLTANIIMSWQTKHSNVIDPKCRQIALLVIWNALADMSIFRSMPSSLVRSWVLQAYQDLHAGAEISAQNMGDTAGLFAGGPRIGMLALEAAATTASTISDEQERIIETGSLQTVVLR</sequence>
<protein>
    <submittedName>
        <fullName evidence="1">Uncharacterized protein</fullName>
    </submittedName>
</protein>
<dbReference type="Proteomes" id="UP001274830">
    <property type="component" value="Unassembled WGS sequence"/>
</dbReference>
<gene>
    <name evidence="1" type="ORF">LTR78_000159</name>
</gene>
<comment type="caution">
    <text evidence="1">The sequence shown here is derived from an EMBL/GenBank/DDBJ whole genome shotgun (WGS) entry which is preliminary data.</text>
</comment>
<keyword evidence="2" id="KW-1185">Reference proteome</keyword>
<proteinExistence type="predicted"/>
<evidence type="ECO:0000313" key="1">
    <source>
        <dbReference type="EMBL" id="KAK3679783.1"/>
    </source>
</evidence>
<dbReference type="PANTHER" id="PTHR38111">
    <property type="entry name" value="ZN(2)-C6 FUNGAL-TYPE DOMAIN-CONTAINING PROTEIN-RELATED"/>
    <property type="match status" value="1"/>
</dbReference>
<reference evidence="1" key="1">
    <citation type="submission" date="2023-07" db="EMBL/GenBank/DDBJ databases">
        <title>Black Yeasts Isolated from many extreme environments.</title>
        <authorList>
            <person name="Coleine C."/>
            <person name="Stajich J.E."/>
            <person name="Selbmann L."/>
        </authorList>
    </citation>
    <scope>NUCLEOTIDE SEQUENCE</scope>
    <source>
        <strain evidence="1">CCFEE 5485</strain>
    </source>
</reference>
<evidence type="ECO:0000313" key="2">
    <source>
        <dbReference type="Proteomes" id="UP001274830"/>
    </source>
</evidence>
<dbReference type="InterPro" id="IPR053178">
    <property type="entry name" value="Osmoadaptation_assoc"/>
</dbReference>
<name>A0AAE0WXG4_9PEZI</name>
<organism evidence="1 2">
    <name type="scientific">Recurvomyces mirabilis</name>
    <dbReference type="NCBI Taxonomy" id="574656"/>
    <lineage>
        <taxon>Eukaryota</taxon>
        <taxon>Fungi</taxon>
        <taxon>Dikarya</taxon>
        <taxon>Ascomycota</taxon>
        <taxon>Pezizomycotina</taxon>
        <taxon>Dothideomycetes</taxon>
        <taxon>Dothideomycetidae</taxon>
        <taxon>Mycosphaerellales</taxon>
        <taxon>Teratosphaeriaceae</taxon>
        <taxon>Recurvomyces</taxon>
    </lineage>
</organism>
<accession>A0AAE0WXG4</accession>
<dbReference type="EMBL" id="JAUTXT010000001">
    <property type="protein sequence ID" value="KAK3679783.1"/>
    <property type="molecule type" value="Genomic_DNA"/>
</dbReference>
<dbReference type="AlphaFoldDB" id="A0AAE0WXG4"/>